<protein>
    <submittedName>
        <fullName evidence="1">Uncharacterized protein</fullName>
    </submittedName>
</protein>
<sequence>TNQRLGRIPLVIGMPIMLTHNFDVESGIVNGCTGILKSIRYTLDADGRRHATSCVIDASNTSGDALPHLDNQQVVALEGTVDL</sequence>
<name>A0ACB8BH85_9AGAM</name>
<organism evidence="1 2">
    <name type="scientific">Leucogyrophana mollusca</name>
    <dbReference type="NCBI Taxonomy" id="85980"/>
    <lineage>
        <taxon>Eukaryota</taxon>
        <taxon>Fungi</taxon>
        <taxon>Dikarya</taxon>
        <taxon>Basidiomycota</taxon>
        <taxon>Agaricomycotina</taxon>
        <taxon>Agaricomycetes</taxon>
        <taxon>Agaricomycetidae</taxon>
        <taxon>Boletales</taxon>
        <taxon>Boletales incertae sedis</taxon>
        <taxon>Leucogyrophana</taxon>
    </lineage>
</organism>
<reference evidence="1" key="1">
    <citation type="journal article" date="2021" name="New Phytol.">
        <title>Evolutionary innovations through gain and loss of genes in the ectomycorrhizal Boletales.</title>
        <authorList>
            <person name="Wu G."/>
            <person name="Miyauchi S."/>
            <person name="Morin E."/>
            <person name="Kuo A."/>
            <person name="Drula E."/>
            <person name="Varga T."/>
            <person name="Kohler A."/>
            <person name="Feng B."/>
            <person name="Cao Y."/>
            <person name="Lipzen A."/>
            <person name="Daum C."/>
            <person name="Hundley H."/>
            <person name="Pangilinan J."/>
            <person name="Johnson J."/>
            <person name="Barry K."/>
            <person name="LaButti K."/>
            <person name="Ng V."/>
            <person name="Ahrendt S."/>
            <person name="Min B."/>
            <person name="Choi I.G."/>
            <person name="Park H."/>
            <person name="Plett J.M."/>
            <person name="Magnuson J."/>
            <person name="Spatafora J.W."/>
            <person name="Nagy L.G."/>
            <person name="Henrissat B."/>
            <person name="Grigoriev I.V."/>
            <person name="Yang Z.L."/>
            <person name="Xu J."/>
            <person name="Martin F.M."/>
        </authorList>
    </citation>
    <scope>NUCLEOTIDE SEQUENCE</scope>
    <source>
        <strain evidence="1">KUC20120723A-06</strain>
    </source>
</reference>
<proteinExistence type="predicted"/>
<accession>A0ACB8BH85</accession>
<feature type="non-terminal residue" evidence="1">
    <location>
        <position position="1"/>
    </location>
</feature>
<dbReference type="Proteomes" id="UP000790709">
    <property type="component" value="Unassembled WGS sequence"/>
</dbReference>
<comment type="caution">
    <text evidence="1">The sequence shown here is derived from an EMBL/GenBank/DDBJ whole genome shotgun (WGS) entry which is preliminary data.</text>
</comment>
<feature type="non-terminal residue" evidence="1">
    <location>
        <position position="83"/>
    </location>
</feature>
<evidence type="ECO:0000313" key="1">
    <source>
        <dbReference type="EMBL" id="KAH7924618.1"/>
    </source>
</evidence>
<gene>
    <name evidence="1" type="ORF">BV22DRAFT_991291</name>
</gene>
<dbReference type="EMBL" id="MU266420">
    <property type="protein sequence ID" value="KAH7924618.1"/>
    <property type="molecule type" value="Genomic_DNA"/>
</dbReference>
<keyword evidence="2" id="KW-1185">Reference proteome</keyword>
<evidence type="ECO:0000313" key="2">
    <source>
        <dbReference type="Proteomes" id="UP000790709"/>
    </source>
</evidence>